<feature type="compositionally biased region" description="Basic and acidic residues" evidence="3">
    <location>
        <begin position="429"/>
        <end position="448"/>
    </location>
</feature>
<feature type="compositionally biased region" description="Basic and acidic residues" evidence="3">
    <location>
        <begin position="935"/>
        <end position="948"/>
    </location>
</feature>
<feature type="compositionally biased region" description="Basic and acidic residues" evidence="3">
    <location>
        <begin position="579"/>
        <end position="603"/>
    </location>
</feature>
<feature type="compositionally biased region" description="Polar residues" evidence="3">
    <location>
        <begin position="784"/>
        <end position="796"/>
    </location>
</feature>
<dbReference type="PANTHER" id="PTHR11818">
    <property type="entry name" value="BETA/GAMMA CRYSTALLIN"/>
    <property type="match status" value="1"/>
</dbReference>
<feature type="compositionally biased region" description="Basic and acidic residues" evidence="3">
    <location>
        <begin position="632"/>
        <end position="655"/>
    </location>
</feature>
<feature type="region of interest" description="Disordered" evidence="3">
    <location>
        <begin position="1185"/>
        <end position="1368"/>
    </location>
</feature>
<comment type="caution">
    <text evidence="5">The sequence shown here is derived from an EMBL/GenBank/DDBJ whole genome shotgun (WGS) entry which is preliminary data.</text>
</comment>
<evidence type="ECO:0000256" key="1">
    <source>
        <dbReference type="ARBA" id="ARBA00009646"/>
    </source>
</evidence>
<dbReference type="InterPro" id="IPR011024">
    <property type="entry name" value="G_crystallin-like"/>
</dbReference>
<evidence type="ECO:0000256" key="3">
    <source>
        <dbReference type="SAM" id="MobiDB-lite"/>
    </source>
</evidence>
<dbReference type="Gene3D" id="2.80.10.50">
    <property type="match status" value="1"/>
</dbReference>
<evidence type="ECO:0000256" key="2">
    <source>
        <dbReference type="ARBA" id="ARBA00022737"/>
    </source>
</evidence>
<dbReference type="InterPro" id="IPR050252">
    <property type="entry name" value="Beta/Gamma-Crystallin"/>
</dbReference>
<feature type="region of interest" description="Disordered" evidence="3">
    <location>
        <begin position="1092"/>
        <end position="1163"/>
    </location>
</feature>
<feature type="region of interest" description="Disordered" evidence="3">
    <location>
        <begin position="418"/>
        <end position="448"/>
    </location>
</feature>
<reference evidence="5 6" key="1">
    <citation type="journal article" date="2022" name="G3 (Bethesda)">
        <title>Evaluating Illumina-, Nanopore-, and PacBio-based genome assembly strategies with the bald notothen, Trematomus borchgrevinki.</title>
        <authorList>
            <person name="Rayamajhi N."/>
            <person name="Cheng C.C."/>
            <person name="Catchen J.M."/>
        </authorList>
    </citation>
    <scope>NUCLEOTIDE SEQUENCE [LARGE SCALE GENOMIC DNA]</scope>
    <source>
        <strain evidence="5">AGRC-2024</strain>
    </source>
</reference>
<accession>A0ABD2GEH3</accession>
<gene>
    <name evidence="5" type="ORF">OYC64_005023</name>
</gene>
<feature type="domain" description="Beta/gamma crystallin 'Greek key'" evidence="4">
    <location>
        <begin position="1904"/>
        <end position="1957"/>
    </location>
</feature>
<dbReference type="InterPro" id="IPR035992">
    <property type="entry name" value="Ricin_B-like_lectins"/>
</dbReference>
<feature type="compositionally biased region" description="Basic and acidic residues" evidence="3">
    <location>
        <begin position="547"/>
        <end position="566"/>
    </location>
</feature>
<dbReference type="PROSITE" id="PS50915">
    <property type="entry name" value="CRYSTALLIN_BETA_GAMMA"/>
    <property type="match status" value="9"/>
</dbReference>
<comment type="similarity">
    <text evidence="1">Belongs to the beta/gamma-crystallin family.</text>
</comment>
<feature type="compositionally biased region" description="Low complexity" evidence="3">
    <location>
        <begin position="249"/>
        <end position="259"/>
    </location>
</feature>
<keyword evidence="2" id="KW-0677">Repeat</keyword>
<feature type="compositionally biased region" description="Low complexity" evidence="3">
    <location>
        <begin position="1483"/>
        <end position="1497"/>
    </location>
</feature>
<feature type="compositionally biased region" description="Polar residues" evidence="3">
    <location>
        <begin position="347"/>
        <end position="356"/>
    </location>
</feature>
<protein>
    <recommendedName>
        <fullName evidence="4">Beta/gamma crystallin 'Greek key' domain-containing protein</fullName>
    </recommendedName>
</protein>
<feature type="domain" description="Beta/gamma crystallin 'Greek key'" evidence="4">
    <location>
        <begin position="1850"/>
        <end position="1892"/>
    </location>
</feature>
<feature type="region of interest" description="Disordered" evidence="3">
    <location>
        <begin position="1538"/>
        <end position="1582"/>
    </location>
</feature>
<evidence type="ECO:0000259" key="4">
    <source>
        <dbReference type="PROSITE" id="PS50915"/>
    </source>
</evidence>
<evidence type="ECO:0000313" key="6">
    <source>
        <dbReference type="Proteomes" id="UP001619887"/>
    </source>
</evidence>
<feature type="region of interest" description="Disordered" evidence="3">
    <location>
        <begin position="527"/>
        <end position="1059"/>
    </location>
</feature>
<feature type="domain" description="Beta/gamma crystallin 'Greek key'" evidence="4">
    <location>
        <begin position="2229"/>
        <end position="2270"/>
    </location>
</feature>
<feature type="compositionally biased region" description="Polar residues" evidence="3">
    <location>
        <begin position="1154"/>
        <end position="1163"/>
    </location>
</feature>
<dbReference type="SUPFAM" id="SSF50370">
    <property type="entry name" value="Ricin B-like lectins"/>
    <property type="match status" value="1"/>
</dbReference>
<feature type="compositionally biased region" description="Polar residues" evidence="3">
    <location>
        <begin position="868"/>
        <end position="880"/>
    </location>
</feature>
<dbReference type="PROSITE" id="PS50231">
    <property type="entry name" value="RICIN_B_LECTIN"/>
    <property type="match status" value="1"/>
</dbReference>
<feature type="compositionally biased region" description="Polar residues" evidence="3">
    <location>
        <begin position="1122"/>
        <end position="1133"/>
    </location>
</feature>
<feature type="compositionally biased region" description="Polar residues" evidence="3">
    <location>
        <begin position="60"/>
        <end position="73"/>
    </location>
</feature>
<feature type="compositionally biased region" description="Polar residues" evidence="3">
    <location>
        <begin position="674"/>
        <end position="683"/>
    </location>
</feature>
<feature type="compositionally biased region" description="Basic and acidic residues" evidence="3">
    <location>
        <begin position="881"/>
        <end position="892"/>
    </location>
</feature>
<feature type="domain" description="Beta/gamma crystallin 'Greek key'" evidence="4">
    <location>
        <begin position="1711"/>
        <end position="1750"/>
    </location>
</feature>
<dbReference type="EMBL" id="JBIYXZ010002079">
    <property type="protein sequence ID" value="KAL3052394.1"/>
    <property type="molecule type" value="Genomic_DNA"/>
</dbReference>
<feature type="compositionally biased region" description="Polar residues" evidence="3">
    <location>
        <begin position="320"/>
        <end position="334"/>
    </location>
</feature>
<organism evidence="5 6">
    <name type="scientific">Pagothenia borchgrevinki</name>
    <name type="common">Bald rockcod</name>
    <name type="synonym">Trematomus borchgrevinki</name>
    <dbReference type="NCBI Taxonomy" id="8213"/>
    <lineage>
        <taxon>Eukaryota</taxon>
        <taxon>Metazoa</taxon>
        <taxon>Chordata</taxon>
        <taxon>Craniata</taxon>
        <taxon>Vertebrata</taxon>
        <taxon>Euteleostomi</taxon>
        <taxon>Actinopterygii</taxon>
        <taxon>Neopterygii</taxon>
        <taxon>Teleostei</taxon>
        <taxon>Neoteleostei</taxon>
        <taxon>Acanthomorphata</taxon>
        <taxon>Eupercaria</taxon>
        <taxon>Perciformes</taxon>
        <taxon>Notothenioidei</taxon>
        <taxon>Nototheniidae</taxon>
        <taxon>Pagothenia</taxon>
    </lineage>
</organism>
<feature type="region of interest" description="Disordered" evidence="3">
    <location>
        <begin position="1463"/>
        <end position="1526"/>
    </location>
</feature>
<feature type="compositionally biased region" description="Polar residues" evidence="3">
    <location>
        <begin position="170"/>
        <end position="188"/>
    </location>
</feature>
<feature type="domain" description="Beta/gamma crystallin 'Greek key'" evidence="4">
    <location>
        <begin position="2048"/>
        <end position="2090"/>
    </location>
</feature>
<feature type="compositionally biased region" description="Basic and acidic residues" evidence="3">
    <location>
        <begin position="83"/>
        <end position="94"/>
    </location>
</feature>
<feature type="compositionally biased region" description="Polar residues" evidence="3">
    <location>
        <begin position="1276"/>
        <end position="1298"/>
    </location>
</feature>
<dbReference type="SMART" id="SM00247">
    <property type="entry name" value="XTALbg"/>
    <property type="match status" value="6"/>
</dbReference>
<feature type="compositionally biased region" description="Basic and acidic residues" evidence="3">
    <location>
        <begin position="797"/>
        <end position="816"/>
    </location>
</feature>
<feature type="region of interest" description="Disordered" evidence="3">
    <location>
        <begin position="460"/>
        <end position="511"/>
    </location>
</feature>
<feature type="compositionally biased region" description="Basic and acidic residues" evidence="3">
    <location>
        <begin position="115"/>
        <end position="130"/>
    </location>
</feature>
<dbReference type="Proteomes" id="UP001619887">
    <property type="component" value="Unassembled WGS sequence"/>
</dbReference>
<dbReference type="SUPFAM" id="SSF49695">
    <property type="entry name" value="gamma-Crystallin-like"/>
    <property type="match status" value="3"/>
</dbReference>
<feature type="domain" description="Beta/gamma crystallin 'Greek key'" evidence="4">
    <location>
        <begin position="1958"/>
        <end position="1999"/>
    </location>
</feature>
<feature type="domain" description="Beta/gamma crystallin 'Greek key'" evidence="4">
    <location>
        <begin position="2100"/>
        <end position="2137"/>
    </location>
</feature>
<feature type="region of interest" description="Disordered" evidence="3">
    <location>
        <begin position="1413"/>
        <end position="1438"/>
    </location>
</feature>
<feature type="compositionally biased region" description="Basic and acidic residues" evidence="3">
    <location>
        <begin position="142"/>
        <end position="165"/>
    </location>
</feature>
<feature type="compositionally biased region" description="Basic and acidic residues" evidence="3">
    <location>
        <begin position="1019"/>
        <end position="1040"/>
    </location>
</feature>
<dbReference type="Pfam" id="PF00030">
    <property type="entry name" value="Crystall"/>
    <property type="match status" value="6"/>
</dbReference>
<name>A0ABD2GEH3_PAGBO</name>
<dbReference type="InterPro" id="IPR001064">
    <property type="entry name" value="Beta/gamma_crystallin"/>
</dbReference>
<dbReference type="InterPro" id="IPR000772">
    <property type="entry name" value="Ricin_B_lectin"/>
</dbReference>
<dbReference type="PANTHER" id="PTHR11818:SF2">
    <property type="entry name" value="BETA_GAMMA CRYSTALLIN DOMAIN-CONTAINING PROTEIN 1"/>
    <property type="match status" value="1"/>
</dbReference>
<feature type="compositionally biased region" description="Polar residues" evidence="3">
    <location>
        <begin position="706"/>
        <end position="722"/>
    </location>
</feature>
<feature type="domain" description="Beta/gamma crystallin 'Greek key'" evidence="4">
    <location>
        <begin position="1751"/>
        <end position="1803"/>
    </location>
</feature>
<feature type="region of interest" description="Disordered" evidence="3">
    <location>
        <begin position="53"/>
        <end position="208"/>
    </location>
</feature>
<feature type="compositionally biased region" description="Basic and acidic residues" evidence="3">
    <location>
        <begin position="1190"/>
        <end position="1218"/>
    </location>
</feature>
<feature type="compositionally biased region" description="Low complexity" evidence="3">
    <location>
        <begin position="367"/>
        <end position="384"/>
    </location>
</feature>
<feature type="region of interest" description="Disordered" evidence="3">
    <location>
        <begin position="236"/>
        <end position="394"/>
    </location>
</feature>
<evidence type="ECO:0000313" key="5">
    <source>
        <dbReference type="EMBL" id="KAL3052394.1"/>
    </source>
</evidence>
<reference evidence="5 6" key="2">
    <citation type="journal article" date="2024" name="G3 (Bethesda)">
        <title>The genome of the cryopelagic Antarctic bald notothen, Trematomus borchgrevinki.</title>
        <authorList>
            <person name="Rayamajhi N."/>
            <person name="Rivera-Colon A.G."/>
            <person name="Minhas B.F."/>
            <person name="Cheng C.C."/>
            <person name="Catchen J.M."/>
        </authorList>
    </citation>
    <scope>NUCLEOTIDE SEQUENCE [LARGE SCALE GENOMIC DNA]</scope>
    <source>
        <strain evidence="5">AGRC-2024</strain>
    </source>
</reference>
<sequence>MQLSADLFLYKLYSALYFEGGPKVFFCVLLRSESPEEQQSTGVLGRIGSWLSPWKGNGPKSPTGNASPTSDQAPKSEGEEESERPVRLRAKNQEWEEEKEQSSNPNPLFLSRDISPYEERDAAQSAHRDGFIVSSTETAEGGSKKEEFVEYRQERKGQREERSNRSSESGNPEKNASHLTHLSSSSKQGVVRDTDRAHTQPQAHVGRKLHVYLEETEVTHSGKETCAGQEIVRTEVTKKDLTILRKGPSSSSFDLNSSSKSEEIKRTNVSPAKGADRYYSTLVGVSLKSPKDSQSEAESEEQTEANSMGRKNAARRKLRQNSQGNEGNTPQENMPPTALPVPEGILTSDNSLTTPQGKGAETQMGESSVNSSSSQPNPTSQASPEGTESETSCPDAVKQLDNFQDSNSVIAASLACVADRGSDMDDDDSLYRVERKTETPESKRRSLKVSRSEVKLFTKNVPLEKSPAGGTEELKTAVKKTKDGEKDKPNTETDGRQHQLKKIDEEPKPAAGRIAGKINLFERPAARVNKQTFQSQRSADVSPARTPTEKMKEEFVSLEKRSKSAERYAMAMSGTAPAVREKPMTIKERARNFTEASKSDDRPAVSQKPAMTGMSQRSSSSVAGAASTKLDNQGKLDTKERIQKQKAEITLKPDGQDSIAVGVKISIPKEQPTDSRISNTGDSKTAEKGMKSNSLETDPTKETSDSAELTNSISPQSKSPTRMGSRPKRKKGREPDSPISPNGENKPDCSTSKAELTGNKQHQVDDTEKAASASKEVSLASEKAQGNTSNKQSLSDTKGKAIKKEILVVDERKERLAVSVTNEKINKLDNRQEGLPEPSVNKDQPDTAAGRSGTKTPIDKSPVILPQKQEQAGANRLSFTQRKENASKDCKETSASSPSPVVEQPTEKTRSMKQGPPVEHPKLEKELPTQSASKSEGKVKLQNKKDTGQKPQPLNKDTKLINQTASEDVSNLEKVEGEKRNQTEKKNKDKPQQLPRPDKNTTKAKVSDGRQFISGTKESAAKNDDEKINAEIKDERKVIIKPEMMQPEPVSQSSEKTGTLLDLPAPKQHVTHTKSTHPEKTAVCAVTQTNEAVSVTKSEKEPSKGSQATCVPSELQKESPKSPGTETEPQPHSVSVERKENLPDDSCAHGANDSEFSSSESITKATTAAEKLTVKAGDGTPALIAAQTLSEEKASVKEHTPISQSKSERNKGAGRVDGESNSNAISVPAVVKVSGDVIKPARRQREDSKSTESTSDITSVKGAKKIVHGPSDREASSSTVNVAGNTAEKTLHSQSNEVSLVANGDYSQQLNTVGKELVSSKPSPQADKPTPDTTQCSPIKKLHLPRGLNRDDASAPQDAPSSWLDVDFPKRKLKVPVPKLSYSGSESNLLDTSGDLDDDDFIEKIKNLCSPFSLPPRKHNVLRTPQPPFAMPAIREDRHEKTFDPDEFKFGLRKKDQFSVDTTPSFLSRLQNKDTKSGMKPARASLSDRSMLLSSLDSRSRLRDKEDKDGEDIKEEKEEQVKVKSRLEGSCVLSSLSSSIFRGKRNGGQTQVDGTSSGDVSPSEAPQLSPPPLSQPSSTAPLRDTLALSSREEAQAVEAVVGDSGPPFPSFNNIKLPDYLEKYLPQEPAKQGMEQVKPEVIGKMPTPARGDEADWAVKLPHAVPPFSPGIPPITPPTLPTIPAELKQPPAQPRGTLSRNIPTVKGFHKRPGKMVLFEKAQFSGQAHEIFGDVADATSLRLSPLVSVMVVRGCWVLYEKPDFQGRCIALEEGGIELTNMWAEPGPETEPENLPPMQMGSMRLAVRDYSQPHIDLFAEPEGHGRVTPYHDDTIETGAFGVPLSTASIQVHCGVWLLFSDPGFQGMIAVLEPGAYPVPEAWGFPSPFVGSLRPLKMGGFKVENPNEVKAVVFEKPGLEGSCLEIDSDAFSFCESQGDIAADGENFDSTQLKSMGSLKIIGGFWVGYSEPGFEGQQFILEEGEYLDCSDWGGSEQLLSLRPILGDFMSPHLKMFSDRDFGNLGVNIDLSVPVINMEDTGYGVKTQSVDVISGVWVLFEELGFCGESFVVEKGLYGRPEDWGALKPRVASAMPVRVGDFENAAKFKVQLFSDPDFEGSVLPLEDSAASLQDGVSVTSCKVLAGSWLAFEGQDFTGRMYVLEVGGYPDLRAMGCVSASSSILSLQTVGFEFSLPSITLFERSGLWGKRVVLTEASVNLQLAGGCSRVQSVLVEGGMWILYEGINYRGPQILLKPGEVPDLRKFSSWQKIGSLRPLTQKRVHFRLRNRHSGLMMSVTGDLEEVKLLRIQETDETDGFDQIWFYQDGHLHCKLLEECCVGPTGSVTMVGSRVGLSPYPENHVHLWSITPEGFIRYTPTSDLVLEVKGGQHYDKNQVILKTLDPSKPQQRWDVEVI</sequence>
<keyword evidence="6" id="KW-1185">Reference proteome</keyword>
<dbReference type="Pfam" id="PF00652">
    <property type="entry name" value="Ricin_B_lectin"/>
    <property type="match status" value="1"/>
</dbReference>
<feature type="compositionally biased region" description="Polar residues" evidence="3">
    <location>
        <begin position="739"/>
        <end position="761"/>
    </location>
</feature>
<feature type="compositionally biased region" description="Basic and acidic residues" evidence="3">
    <location>
        <begin position="1498"/>
        <end position="1508"/>
    </location>
</feature>
<dbReference type="Gene3D" id="2.60.20.10">
    <property type="entry name" value="Crystallins"/>
    <property type="match status" value="6"/>
</dbReference>
<feature type="compositionally biased region" description="Polar residues" evidence="3">
    <location>
        <begin position="960"/>
        <end position="969"/>
    </location>
</feature>
<feature type="compositionally biased region" description="Basic and acidic residues" evidence="3">
    <location>
        <begin position="824"/>
        <end position="834"/>
    </location>
</feature>
<feature type="compositionally biased region" description="Basic and acidic residues" evidence="3">
    <location>
        <begin position="1514"/>
        <end position="1526"/>
    </location>
</feature>
<feature type="compositionally biased region" description="Polar residues" evidence="3">
    <location>
        <begin position="529"/>
        <end position="539"/>
    </location>
</feature>
<feature type="compositionally biased region" description="Polar residues" evidence="3">
    <location>
        <begin position="1547"/>
        <end position="1560"/>
    </location>
</feature>
<feature type="compositionally biased region" description="Basic and acidic residues" evidence="3">
    <location>
        <begin position="472"/>
        <end position="508"/>
    </location>
</feature>
<proteinExistence type="inferred from homology"/>
<feature type="compositionally biased region" description="Polar residues" evidence="3">
    <location>
        <begin position="613"/>
        <end position="622"/>
    </location>
</feature>
<feature type="compositionally biased region" description="Basic and acidic residues" evidence="3">
    <location>
        <begin position="971"/>
        <end position="1008"/>
    </location>
</feature>
<feature type="domain" description="Beta/gamma crystallin 'Greek key'" evidence="4">
    <location>
        <begin position="2138"/>
        <end position="2182"/>
    </location>
</feature>